<organism evidence="3 4">
    <name type="scientific">Fusarium piperis</name>
    <dbReference type="NCBI Taxonomy" id="1435070"/>
    <lineage>
        <taxon>Eukaryota</taxon>
        <taxon>Fungi</taxon>
        <taxon>Dikarya</taxon>
        <taxon>Ascomycota</taxon>
        <taxon>Pezizomycotina</taxon>
        <taxon>Sordariomycetes</taxon>
        <taxon>Hypocreomycetidae</taxon>
        <taxon>Hypocreales</taxon>
        <taxon>Nectriaceae</taxon>
        <taxon>Fusarium</taxon>
        <taxon>Fusarium solani species complex</taxon>
    </lineage>
</organism>
<evidence type="ECO:0000259" key="1">
    <source>
        <dbReference type="Pfam" id="PF07944"/>
    </source>
</evidence>
<dbReference type="AlphaFoldDB" id="A0A9W9BNQ3"/>
<evidence type="ECO:0000313" key="4">
    <source>
        <dbReference type="Proteomes" id="UP001140502"/>
    </source>
</evidence>
<keyword evidence="4" id="KW-1185">Reference proteome</keyword>
<reference evidence="3" key="1">
    <citation type="submission" date="2022-10" db="EMBL/GenBank/DDBJ databases">
        <title>Tapping the CABI collections for fungal endophytes: first genome assemblies for Collariella, Neodidymelliopsis, Ascochyta clinopodiicola, Didymella pomorum, Didymosphaeria variabile, Neocosmospora piperis and Neocucurbitaria cava.</title>
        <authorList>
            <person name="Hill R."/>
        </authorList>
    </citation>
    <scope>NUCLEOTIDE SEQUENCE</scope>
    <source>
        <strain evidence="3">IMI 366586</strain>
    </source>
</reference>
<proteinExistence type="predicted"/>
<dbReference type="OrthoDB" id="4999849at2759"/>
<dbReference type="PANTHER" id="PTHR43465">
    <property type="entry name" value="DUF1680 DOMAIN PROTEIN (AFU_ORTHOLOGUE AFUA_1G08910)"/>
    <property type="match status" value="1"/>
</dbReference>
<protein>
    <recommendedName>
        <fullName evidence="5">Non-reducing end beta-L-arabinofuranosidase</fullName>
    </recommendedName>
</protein>
<dbReference type="Pfam" id="PF07944">
    <property type="entry name" value="Beta-AFase-like_GH127_cat"/>
    <property type="match status" value="1"/>
</dbReference>
<dbReference type="InterPro" id="IPR049174">
    <property type="entry name" value="Beta-AFase-like"/>
</dbReference>
<feature type="domain" description="Non-reducing end beta-L-arabinofuranosidase-like GH127 middle" evidence="2">
    <location>
        <begin position="165"/>
        <end position="243"/>
    </location>
</feature>
<evidence type="ECO:0008006" key="5">
    <source>
        <dbReference type="Google" id="ProtNLM"/>
    </source>
</evidence>
<evidence type="ECO:0000313" key="3">
    <source>
        <dbReference type="EMBL" id="KAJ4320590.1"/>
    </source>
</evidence>
<gene>
    <name evidence="3" type="ORF">N0V84_005772</name>
</gene>
<name>A0A9W9BNQ3_9HYPO</name>
<dbReference type="Pfam" id="PF20736">
    <property type="entry name" value="Glyco_hydro127M"/>
    <property type="match status" value="1"/>
</dbReference>
<feature type="domain" description="Non-reducing end beta-L-arabinofuranosidase-like GH127 catalytic" evidence="1">
    <location>
        <begin position="19"/>
        <end position="149"/>
    </location>
</feature>
<sequence length="269" mass="30363">MLYLSKEDGRFIPNAEGWHKALYRLWYNMVDKKMYMTGGIGAIKQWEGISINYFLPQGTDESSFYKETCASIAAMMLAELILHLDLEAHYTDIMELCLYNIVMTAMGLDGKAFTRINQLASTETDKSVREEWFWCACCSPNLTRLFGSLGGYLWDYGTKADDFFVNLHLYAGSELAFDANGLPVALQQRFNWPWEDKVDFQLSASSSLRVVTQLRLPAWSKGAYVLTPSPRSGTVKIEKGYICLLPAHVSENPSVLSSNPQFRASVPLT</sequence>
<dbReference type="EMBL" id="JAPEUR010000106">
    <property type="protein sequence ID" value="KAJ4320590.1"/>
    <property type="molecule type" value="Genomic_DNA"/>
</dbReference>
<accession>A0A9W9BNQ3</accession>
<comment type="caution">
    <text evidence="3">The sequence shown here is derived from an EMBL/GenBank/DDBJ whole genome shotgun (WGS) entry which is preliminary data.</text>
</comment>
<dbReference type="InterPro" id="IPR012878">
    <property type="entry name" value="Beta-AFase-like_GH127_cat"/>
</dbReference>
<dbReference type="PANTHER" id="PTHR43465:SF2">
    <property type="entry name" value="DUF1680 DOMAIN PROTEIN (AFU_ORTHOLOGUE AFUA_1G08910)"/>
    <property type="match status" value="1"/>
</dbReference>
<evidence type="ECO:0000259" key="2">
    <source>
        <dbReference type="Pfam" id="PF20736"/>
    </source>
</evidence>
<dbReference type="Proteomes" id="UP001140502">
    <property type="component" value="Unassembled WGS sequence"/>
</dbReference>
<dbReference type="InterPro" id="IPR049046">
    <property type="entry name" value="Beta-AFase-like_GH127_middle"/>
</dbReference>